<feature type="transmembrane region" description="Helical" evidence="2">
    <location>
        <begin position="356"/>
        <end position="373"/>
    </location>
</feature>
<evidence type="ECO:0000313" key="4">
    <source>
        <dbReference type="Proteomes" id="UP001596527"/>
    </source>
</evidence>
<evidence type="ECO:0000313" key="3">
    <source>
        <dbReference type="EMBL" id="MFC7582165.1"/>
    </source>
</evidence>
<gene>
    <name evidence="3" type="ORF">ACFQWG_13280</name>
</gene>
<comment type="caution">
    <text evidence="3">The sequence shown here is derived from an EMBL/GenBank/DDBJ whole genome shotgun (WGS) entry which is preliminary data.</text>
</comment>
<feature type="compositionally biased region" description="Basic and acidic residues" evidence="1">
    <location>
        <begin position="1"/>
        <end position="12"/>
    </location>
</feature>
<feature type="compositionally biased region" description="Polar residues" evidence="1">
    <location>
        <begin position="170"/>
        <end position="180"/>
    </location>
</feature>
<feature type="compositionally biased region" description="Low complexity" evidence="1">
    <location>
        <begin position="125"/>
        <end position="138"/>
    </location>
</feature>
<feature type="transmembrane region" description="Helical" evidence="2">
    <location>
        <begin position="420"/>
        <end position="439"/>
    </location>
</feature>
<proteinExistence type="predicted"/>
<accession>A0ABW2SQP3</accession>
<keyword evidence="2" id="KW-0472">Membrane</keyword>
<dbReference type="RefSeq" id="WP_380976047.1">
    <property type="nucleotide sequence ID" value="NZ_JBHTEF010000001.1"/>
</dbReference>
<feature type="compositionally biased region" description="Low complexity" evidence="1">
    <location>
        <begin position="249"/>
        <end position="266"/>
    </location>
</feature>
<feature type="transmembrane region" description="Helical" evidence="2">
    <location>
        <begin position="473"/>
        <end position="491"/>
    </location>
</feature>
<organism evidence="3 4">
    <name type="scientific">Schaalia naturae</name>
    <dbReference type="NCBI Taxonomy" id="635203"/>
    <lineage>
        <taxon>Bacteria</taxon>
        <taxon>Bacillati</taxon>
        <taxon>Actinomycetota</taxon>
        <taxon>Actinomycetes</taxon>
        <taxon>Actinomycetales</taxon>
        <taxon>Actinomycetaceae</taxon>
        <taxon>Schaalia</taxon>
    </lineage>
</organism>
<dbReference type="Proteomes" id="UP001596527">
    <property type="component" value="Unassembled WGS sequence"/>
</dbReference>
<feature type="compositionally biased region" description="Basic and acidic residues" evidence="1">
    <location>
        <begin position="234"/>
        <end position="248"/>
    </location>
</feature>
<keyword evidence="2" id="KW-1133">Transmembrane helix</keyword>
<name>A0ABW2SQP3_9ACTO</name>
<keyword evidence="4" id="KW-1185">Reference proteome</keyword>
<sequence>MSEQDHDPRPSDDQPVPSDADLVLEPQVDDVPLPGDDRPGPDAFSAAAPEEDEGEAAPADASEDQPLPDAPDDGSGGGIPAPETPAVPAPHEDSDADKATLAAMWAAVRDRSASAPAPDEEARTETGAPAAGPAAAEPGRPPASDQDVLTGEEVALSAGTADTADIVGTRSVSPVDTSQVEPVGAAPHTGSIPRIPPIPASAEAAPADEPPAPPAPPSSSFPLAPESDAPQAPEPHDVLSRRAPRAPDDLGPAPASPAGGEARPAPEALPPRAPERPQGPDGDLTQTAVRRRSLVTPAGGGTGEEEPAEAPWHPRPDGPGDGERARPSRTPTSLDDAIFEGATVVPEVPSRTGAHVWSLVLALVLVPLGWYLLADAGARMTLATDSPMTTGALNIAAVLELAAGLLALLVIALATARSSLGAHVAGALTALAGLPWVVAPGWTADTMLSPLQRLTSWNTVGANLTHHLQASGYSGRLLVVGLALLLVGALAHRVRRSGRAEEALRAQVERVNPEGAYLTRRERRRAAKAARSQARH</sequence>
<reference evidence="4" key="1">
    <citation type="journal article" date="2019" name="Int. J. Syst. Evol. Microbiol.">
        <title>The Global Catalogue of Microorganisms (GCM) 10K type strain sequencing project: providing services to taxonomists for standard genome sequencing and annotation.</title>
        <authorList>
            <consortium name="The Broad Institute Genomics Platform"/>
            <consortium name="The Broad Institute Genome Sequencing Center for Infectious Disease"/>
            <person name="Wu L."/>
            <person name="Ma J."/>
        </authorList>
    </citation>
    <scope>NUCLEOTIDE SEQUENCE [LARGE SCALE GENOMIC DNA]</scope>
    <source>
        <strain evidence="4">CCUG 56698</strain>
    </source>
</reference>
<keyword evidence="2" id="KW-0812">Transmembrane</keyword>
<feature type="compositionally biased region" description="Basic and acidic residues" evidence="1">
    <location>
        <begin position="312"/>
        <end position="326"/>
    </location>
</feature>
<dbReference type="EMBL" id="JBHTEF010000001">
    <property type="protein sequence ID" value="MFC7582165.1"/>
    <property type="molecule type" value="Genomic_DNA"/>
</dbReference>
<evidence type="ECO:0000256" key="2">
    <source>
        <dbReference type="SAM" id="Phobius"/>
    </source>
</evidence>
<evidence type="ECO:0000256" key="1">
    <source>
        <dbReference type="SAM" id="MobiDB-lite"/>
    </source>
</evidence>
<feature type="compositionally biased region" description="Pro residues" evidence="1">
    <location>
        <begin position="208"/>
        <end position="219"/>
    </location>
</feature>
<feature type="transmembrane region" description="Helical" evidence="2">
    <location>
        <begin position="393"/>
        <end position="413"/>
    </location>
</feature>
<feature type="region of interest" description="Disordered" evidence="1">
    <location>
        <begin position="1"/>
        <end position="333"/>
    </location>
</feature>
<protein>
    <submittedName>
        <fullName evidence="3">Uncharacterized protein</fullName>
    </submittedName>
</protein>